<proteinExistence type="predicted"/>
<sequence length="148" mass="16838">MTSQSTLADGLYTISKNQTTLATLQSVQPGTDIVLLPSSAHEAPDQRWEIKRTSKGTYTITNQEISLSYEGEPERRKRIRGYPDDREWSLYKAADPFSYHVVVPGGPIDGQELAFDVSPLRIFPPLTDLNYLNVEDQKQAWVFTREEF</sequence>
<dbReference type="Proteomes" id="UP000759537">
    <property type="component" value="Unassembled WGS sequence"/>
</dbReference>
<reference evidence="1" key="2">
    <citation type="journal article" date="2020" name="Nat. Commun.">
        <title>Large-scale genome sequencing of mycorrhizal fungi provides insights into the early evolution of symbiotic traits.</title>
        <authorList>
            <person name="Miyauchi S."/>
            <person name="Kiss E."/>
            <person name="Kuo A."/>
            <person name="Drula E."/>
            <person name="Kohler A."/>
            <person name="Sanchez-Garcia M."/>
            <person name="Morin E."/>
            <person name="Andreopoulos B."/>
            <person name="Barry K.W."/>
            <person name="Bonito G."/>
            <person name="Buee M."/>
            <person name="Carver A."/>
            <person name="Chen C."/>
            <person name="Cichocki N."/>
            <person name="Clum A."/>
            <person name="Culley D."/>
            <person name="Crous P.W."/>
            <person name="Fauchery L."/>
            <person name="Girlanda M."/>
            <person name="Hayes R.D."/>
            <person name="Keri Z."/>
            <person name="LaButti K."/>
            <person name="Lipzen A."/>
            <person name="Lombard V."/>
            <person name="Magnuson J."/>
            <person name="Maillard F."/>
            <person name="Murat C."/>
            <person name="Nolan M."/>
            <person name="Ohm R.A."/>
            <person name="Pangilinan J."/>
            <person name="Pereira M.F."/>
            <person name="Perotto S."/>
            <person name="Peter M."/>
            <person name="Pfister S."/>
            <person name="Riley R."/>
            <person name="Sitrit Y."/>
            <person name="Stielow J.B."/>
            <person name="Szollosi G."/>
            <person name="Zifcakova L."/>
            <person name="Stursova M."/>
            <person name="Spatafora J.W."/>
            <person name="Tedersoo L."/>
            <person name="Vaario L.M."/>
            <person name="Yamada A."/>
            <person name="Yan M."/>
            <person name="Wang P."/>
            <person name="Xu J."/>
            <person name="Bruns T."/>
            <person name="Baldrian P."/>
            <person name="Vilgalys R."/>
            <person name="Dunand C."/>
            <person name="Henrissat B."/>
            <person name="Grigoriev I.V."/>
            <person name="Hibbett D."/>
            <person name="Nagy L.G."/>
            <person name="Martin F.M."/>
        </authorList>
    </citation>
    <scope>NUCLEOTIDE SEQUENCE</scope>
    <source>
        <strain evidence="1">Prilba</strain>
    </source>
</reference>
<keyword evidence="2" id="KW-1185">Reference proteome</keyword>
<dbReference type="InterPro" id="IPR035992">
    <property type="entry name" value="Ricin_B-like_lectins"/>
</dbReference>
<organism evidence="1 2">
    <name type="scientific">Russula ochroleuca</name>
    <dbReference type="NCBI Taxonomy" id="152965"/>
    <lineage>
        <taxon>Eukaryota</taxon>
        <taxon>Fungi</taxon>
        <taxon>Dikarya</taxon>
        <taxon>Basidiomycota</taxon>
        <taxon>Agaricomycotina</taxon>
        <taxon>Agaricomycetes</taxon>
        <taxon>Russulales</taxon>
        <taxon>Russulaceae</taxon>
        <taxon>Russula</taxon>
    </lineage>
</organism>
<gene>
    <name evidence="1" type="ORF">DFH94DRAFT_403567</name>
</gene>
<dbReference type="SUPFAM" id="SSF50370">
    <property type="entry name" value="Ricin B-like lectins"/>
    <property type="match status" value="1"/>
</dbReference>
<accession>A0A9P5MY12</accession>
<dbReference type="AlphaFoldDB" id="A0A9P5MY12"/>
<evidence type="ECO:0000313" key="1">
    <source>
        <dbReference type="EMBL" id="KAF8481651.1"/>
    </source>
</evidence>
<evidence type="ECO:0000313" key="2">
    <source>
        <dbReference type="Proteomes" id="UP000759537"/>
    </source>
</evidence>
<comment type="caution">
    <text evidence="1">The sequence shown here is derived from an EMBL/GenBank/DDBJ whole genome shotgun (WGS) entry which is preliminary data.</text>
</comment>
<dbReference type="Gene3D" id="2.80.10.50">
    <property type="match status" value="1"/>
</dbReference>
<name>A0A9P5MY12_9AGAM</name>
<protein>
    <submittedName>
        <fullName evidence="1">Uncharacterized protein</fullName>
    </submittedName>
</protein>
<dbReference type="EMBL" id="WHVB01000006">
    <property type="protein sequence ID" value="KAF8481651.1"/>
    <property type="molecule type" value="Genomic_DNA"/>
</dbReference>
<reference evidence="1" key="1">
    <citation type="submission" date="2019-10" db="EMBL/GenBank/DDBJ databases">
        <authorList>
            <consortium name="DOE Joint Genome Institute"/>
            <person name="Kuo A."/>
            <person name="Miyauchi S."/>
            <person name="Kiss E."/>
            <person name="Drula E."/>
            <person name="Kohler A."/>
            <person name="Sanchez-Garcia M."/>
            <person name="Andreopoulos B."/>
            <person name="Barry K.W."/>
            <person name="Bonito G."/>
            <person name="Buee M."/>
            <person name="Carver A."/>
            <person name="Chen C."/>
            <person name="Cichocki N."/>
            <person name="Clum A."/>
            <person name="Culley D."/>
            <person name="Crous P.W."/>
            <person name="Fauchery L."/>
            <person name="Girlanda M."/>
            <person name="Hayes R."/>
            <person name="Keri Z."/>
            <person name="LaButti K."/>
            <person name="Lipzen A."/>
            <person name="Lombard V."/>
            <person name="Magnuson J."/>
            <person name="Maillard F."/>
            <person name="Morin E."/>
            <person name="Murat C."/>
            <person name="Nolan M."/>
            <person name="Ohm R."/>
            <person name="Pangilinan J."/>
            <person name="Pereira M."/>
            <person name="Perotto S."/>
            <person name="Peter M."/>
            <person name="Riley R."/>
            <person name="Sitrit Y."/>
            <person name="Stielow B."/>
            <person name="Szollosi G."/>
            <person name="Zifcakova L."/>
            <person name="Stursova M."/>
            <person name="Spatafora J.W."/>
            <person name="Tedersoo L."/>
            <person name="Vaario L.-M."/>
            <person name="Yamada A."/>
            <person name="Yan M."/>
            <person name="Wang P."/>
            <person name="Xu J."/>
            <person name="Bruns T."/>
            <person name="Baldrian P."/>
            <person name="Vilgalys R."/>
            <person name="Henrissat B."/>
            <person name="Grigoriev I.V."/>
            <person name="Hibbett D."/>
            <person name="Nagy L.G."/>
            <person name="Martin F.M."/>
        </authorList>
    </citation>
    <scope>NUCLEOTIDE SEQUENCE</scope>
    <source>
        <strain evidence="1">Prilba</strain>
    </source>
</reference>
<dbReference type="OrthoDB" id="3161932at2759"/>